<evidence type="ECO:0000313" key="1">
    <source>
        <dbReference type="EMBL" id="WOQ70065.1"/>
    </source>
</evidence>
<accession>A0AAU0MIT0</accession>
<proteinExistence type="predicted"/>
<name>A0AAU0MIT0_9MICO</name>
<dbReference type="KEGG" id="mliy:RYJ27_02220"/>
<dbReference type="EMBL" id="CP137080">
    <property type="protein sequence ID" value="WOQ70065.1"/>
    <property type="molecule type" value="Genomic_DNA"/>
</dbReference>
<dbReference type="AlphaFoldDB" id="A0AAU0MIT0"/>
<dbReference type="RefSeq" id="WP_330171159.1">
    <property type="nucleotide sequence ID" value="NZ_CP137080.1"/>
</dbReference>
<dbReference type="Proteomes" id="UP001329313">
    <property type="component" value="Chromosome"/>
</dbReference>
<protein>
    <submittedName>
        <fullName evidence="1">Uncharacterized protein</fullName>
    </submittedName>
</protein>
<evidence type="ECO:0000313" key="2">
    <source>
        <dbReference type="Proteomes" id="UP001329313"/>
    </source>
</evidence>
<sequence length="47" mass="5606">MLPAVATFAWYFIVRAIAHRVIMRFEPVDADLRNERIREQRLAEIYG</sequence>
<organism evidence="1 2">
    <name type="scientific">Microbacterium limosum</name>
    <dbReference type="NCBI Taxonomy" id="3079935"/>
    <lineage>
        <taxon>Bacteria</taxon>
        <taxon>Bacillati</taxon>
        <taxon>Actinomycetota</taxon>
        <taxon>Actinomycetes</taxon>
        <taxon>Micrococcales</taxon>
        <taxon>Microbacteriaceae</taxon>
        <taxon>Microbacterium</taxon>
    </lineage>
</organism>
<keyword evidence="2" id="KW-1185">Reference proteome</keyword>
<reference evidence="1 2" key="1">
    <citation type="submission" date="2023-10" db="EMBL/GenBank/DDBJ databases">
        <title>Y20.</title>
        <authorList>
            <person name="Zhang G."/>
            <person name="Ding Y."/>
        </authorList>
    </citation>
    <scope>NUCLEOTIDE SEQUENCE [LARGE SCALE GENOMIC DNA]</scope>
    <source>
        <strain evidence="1 2">Y20</strain>
    </source>
</reference>
<gene>
    <name evidence="1" type="ORF">RYJ27_02220</name>
</gene>